<dbReference type="InterPro" id="IPR036397">
    <property type="entry name" value="RNaseH_sf"/>
</dbReference>
<accession>A0A1F5KH20</accession>
<dbReference type="InterPro" id="IPR002156">
    <property type="entry name" value="RNaseH_domain"/>
</dbReference>
<evidence type="ECO:0000313" key="3">
    <source>
        <dbReference type="Proteomes" id="UP000177328"/>
    </source>
</evidence>
<feature type="domain" description="RNase H type-1" evidence="1">
    <location>
        <begin position="1"/>
        <end position="137"/>
    </location>
</feature>
<dbReference type="SUPFAM" id="SSF53098">
    <property type="entry name" value="Ribonuclease H-like"/>
    <property type="match status" value="1"/>
</dbReference>
<comment type="caution">
    <text evidence="2">The sequence shown here is derived from an EMBL/GenBank/DDBJ whole genome shotgun (WGS) entry which is preliminary data.</text>
</comment>
<dbReference type="InterPro" id="IPR053151">
    <property type="entry name" value="RNase_H-like"/>
</dbReference>
<protein>
    <recommendedName>
        <fullName evidence="1">RNase H type-1 domain-containing protein</fullName>
    </recommendedName>
</protein>
<proteinExistence type="predicted"/>
<dbReference type="AlphaFoldDB" id="A0A1F5KH20"/>
<dbReference type="PANTHER" id="PTHR47723">
    <property type="entry name" value="OS05G0353850 PROTEIN"/>
    <property type="match status" value="1"/>
</dbReference>
<dbReference type="InterPro" id="IPR012337">
    <property type="entry name" value="RNaseH-like_sf"/>
</dbReference>
<evidence type="ECO:0000259" key="1">
    <source>
        <dbReference type="PROSITE" id="PS50879"/>
    </source>
</evidence>
<dbReference type="PANTHER" id="PTHR47723:SF24">
    <property type="entry name" value="RNASE H TYPE-1 DOMAIN-CONTAINING PROTEIN"/>
    <property type="match status" value="1"/>
</dbReference>
<gene>
    <name evidence="2" type="ORF">A3D25_04890</name>
</gene>
<organism evidence="2 3">
    <name type="scientific">Candidatus Daviesbacteria bacterium RIFCSPHIGHO2_02_FULL_43_12</name>
    <dbReference type="NCBI Taxonomy" id="1797776"/>
    <lineage>
        <taxon>Bacteria</taxon>
        <taxon>Candidatus Daviesiibacteriota</taxon>
    </lineage>
</organism>
<dbReference type="GO" id="GO:0003676">
    <property type="term" value="F:nucleic acid binding"/>
    <property type="evidence" value="ECO:0007669"/>
    <property type="project" value="InterPro"/>
</dbReference>
<dbReference type="CDD" id="cd09279">
    <property type="entry name" value="RNase_HI_like"/>
    <property type="match status" value="1"/>
</dbReference>
<dbReference type="EMBL" id="MFDD01000014">
    <property type="protein sequence ID" value="OGE40110.1"/>
    <property type="molecule type" value="Genomic_DNA"/>
</dbReference>
<dbReference type="Gene3D" id="3.30.420.10">
    <property type="entry name" value="Ribonuclease H-like superfamily/Ribonuclease H"/>
    <property type="match status" value="1"/>
</dbReference>
<reference evidence="2 3" key="1">
    <citation type="journal article" date="2016" name="Nat. Commun.">
        <title>Thousands of microbial genomes shed light on interconnected biogeochemical processes in an aquifer system.</title>
        <authorList>
            <person name="Anantharaman K."/>
            <person name="Brown C.T."/>
            <person name="Hug L.A."/>
            <person name="Sharon I."/>
            <person name="Castelle C.J."/>
            <person name="Probst A.J."/>
            <person name="Thomas B.C."/>
            <person name="Singh A."/>
            <person name="Wilkins M.J."/>
            <person name="Karaoz U."/>
            <person name="Brodie E.L."/>
            <person name="Williams K.H."/>
            <person name="Hubbard S.S."/>
            <person name="Banfield J.F."/>
        </authorList>
    </citation>
    <scope>NUCLEOTIDE SEQUENCE [LARGE SCALE GENOMIC DNA]</scope>
</reference>
<dbReference type="GO" id="GO:0004523">
    <property type="term" value="F:RNA-DNA hybrid ribonuclease activity"/>
    <property type="evidence" value="ECO:0007669"/>
    <property type="project" value="InterPro"/>
</dbReference>
<dbReference type="PROSITE" id="PS50879">
    <property type="entry name" value="RNASE_H_1"/>
    <property type="match status" value="1"/>
</dbReference>
<evidence type="ECO:0000313" key="2">
    <source>
        <dbReference type="EMBL" id="OGE40110.1"/>
    </source>
</evidence>
<name>A0A1F5KH20_9BACT</name>
<sequence>MNFIIFTDGASRGNPGPASYGFVVKDTTGLILHEEAKELGVTTNNVAEYTAVLRAFQYILAHFADKAPHKITFFMDSLLVVQQLSGRYKIKSPHLKELVLAIKELEMQFFNISYTHIPRKDNFLADRLANMALDHLV</sequence>
<dbReference type="Proteomes" id="UP000177328">
    <property type="component" value="Unassembled WGS sequence"/>
</dbReference>
<dbReference type="Pfam" id="PF13456">
    <property type="entry name" value="RVT_3"/>
    <property type="match status" value="1"/>
</dbReference>